<reference evidence="2 3" key="1">
    <citation type="submission" date="2017-02" db="EMBL/GenBank/DDBJ databases">
        <title>Genome sequence of Microcystis aeruginosa KW.</title>
        <authorList>
            <person name="Oh H.-M."/>
            <person name="Ahn C.-Y."/>
            <person name="Jeong H."/>
            <person name="Srivastava A."/>
            <person name="Lee H.-G."/>
            <person name="Kang S.-R."/>
        </authorList>
    </citation>
    <scope>NUCLEOTIDE SEQUENCE [LARGE SCALE GENOMIC DNA]</scope>
    <source>
        <strain evidence="2 3">KW</strain>
    </source>
</reference>
<dbReference type="Proteomes" id="UP000189835">
    <property type="component" value="Unassembled WGS sequence"/>
</dbReference>
<sequence length="128" mass="14703">MSISWKEGDPLPNADQAEIELRKFTDYSLQPNNPQNQGKWMGFAMIGYSVETQEGRQIATQDIIQQIRQILPYAPAYKSKNNPYGMRLKVTIRIKGFNGGQGNLITIWQIDQGKIILRLITNWLEVYS</sequence>
<dbReference type="InterPro" id="IPR049250">
    <property type="entry name" value="DUF6883"/>
</dbReference>
<proteinExistence type="predicted"/>
<evidence type="ECO:0000313" key="2">
    <source>
        <dbReference type="EMBL" id="OPF18917.1"/>
    </source>
</evidence>
<dbReference type="Pfam" id="PF21814">
    <property type="entry name" value="DUF6883"/>
    <property type="match status" value="1"/>
</dbReference>
<protein>
    <recommendedName>
        <fullName evidence="1">DUF6883 domain-containing protein</fullName>
    </recommendedName>
</protein>
<name>A0A1V4BWS4_MICAE</name>
<accession>A0A1V4BWS4</accession>
<dbReference type="EMBL" id="MVGR01000003">
    <property type="protein sequence ID" value="OPF18917.1"/>
    <property type="molecule type" value="Genomic_DNA"/>
</dbReference>
<organism evidence="2 3">
    <name type="scientific">Microcystis aeruginosa KW</name>
    <dbReference type="NCBI Taxonomy" id="1960155"/>
    <lineage>
        <taxon>Bacteria</taxon>
        <taxon>Bacillati</taxon>
        <taxon>Cyanobacteriota</taxon>
        <taxon>Cyanophyceae</taxon>
        <taxon>Oscillatoriophycideae</taxon>
        <taxon>Chroococcales</taxon>
        <taxon>Microcystaceae</taxon>
        <taxon>Microcystis</taxon>
    </lineage>
</organism>
<evidence type="ECO:0000313" key="3">
    <source>
        <dbReference type="Proteomes" id="UP000189835"/>
    </source>
</evidence>
<comment type="caution">
    <text evidence="2">The sequence shown here is derived from an EMBL/GenBank/DDBJ whole genome shotgun (WGS) entry which is preliminary data.</text>
</comment>
<gene>
    <name evidence="2" type="ORF">B1L04_05680</name>
</gene>
<dbReference type="RefSeq" id="WP_079206060.1">
    <property type="nucleotide sequence ID" value="NZ_MVGR01000003.1"/>
</dbReference>
<evidence type="ECO:0000259" key="1">
    <source>
        <dbReference type="Pfam" id="PF21814"/>
    </source>
</evidence>
<feature type="domain" description="DUF6883" evidence="1">
    <location>
        <begin position="11"/>
        <end position="123"/>
    </location>
</feature>
<dbReference type="AlphaFoldDB" id="A0A1V4BWS4"/>